<keyword evidence="3" id="KW-1185">Reference proteome</keyword>
<evidence type="ECO:0000259" key="1">
    <source>
        <dbReference type="PROSITE" id="PS50994"/>
    </source>
</evidence>
<dbReference type="GO" id="GO:0005634">
    <property type="term" value="C:nucleus"/>
    <property type="evidence" value="ECO:0007669"/>
    <property type="project" value="UniProtKB-ARBA"/>
</dbReference>
<dbReference type="SUPFAM" id="SSF53098">
    <property type="entry name" value="Ribonuclease H-like"/>
    <property type="match status" value="1"/>
</dbReference>
<dbReference type="InterPro" id="IPR001584">
    <property type="entry name" value="Integrase_cat-core"/>
</dbReference>
<dbReference type="InterPro" id="IPR036397">
    <property type="entry name" value="RNaseH_sf"/>
</dbReference>
<feature type="domain" description="Integrase catalytic" evidence="1">
    <location>
        <begin position="120"/>
        <end position="290"/>
    </location>
</feature>
<dbReference type="EMBL" id="LN724262">
    <property type="protein sequence ID" value="CEP10491.1"/>
    <property type="molecule type" value="Genomic_DNA"/>
</dbReference>
<dbReference type="GO" id="GO:0015074">
    <property type="term" value="P:DNA integration"/>
    <property type="evidence" value="ECO:0007669"/>
    <property type="project" value="InterPro"/>
</dbReference>
<feature type="non-terminal residue" evidence="2">
    <location>
        <position position="1"/>
    </location>
</feature>
<dbReference type="PANTHER" id="PTHR37984">
    <property type="entry name" value="PROTEIN CBG26694"/>
    <property type="match status" value="1"/>
</dbReference>
<dbReference type="Pfam" id="PF00665">
    <property type="entry name" value="rve"/>
    <property type="match status" value="1"/>
</dbReference>
<dbReference type="InterPro" id="IPR012337">
    <property type="entry name" value="RNaseH-like_sf"/>
</dbReference>
<dbReference type="STRING" id="35722.A0A0B7MWS4"/>
<dbReference type="PROSITE" id="PS50994">
    <property type="entry name" value="INTEGRASE"/>
    <property type="match status" value="1"/>
</dbReference>
<proteinExistence type="predicted"/>
<organism evidence="2 3">
    <name type="scientific">Parasitella parasitica</name>
    <dbReference type="NCBI Taxonomy" id="35722"/>
    <lineage>
        <taxon>Eukaryota</taxon>
        <taxon>Fungi</taxon>
        <taxon>Fungi incertae sedis</taxon>
        <taxon>Mucoromycota</taxon>
        <taxon>Mucoromycotina</taxon>
        <taxon>Mucoromycetes</taxon>
        <taxon>Mucorales</taxon>
        <taxon>Mucorineae</taxon>
        <taxon>Mucoraceae</taxon>
        <taxon>Parasitella</taxon>
    </lineage>
</organism>
<sequence length="400" mass="46898">LIDEEEDLGKRYERELIELYVYWRDPLHHQDCDLKTKRKALRYRVLENHLYRRAGQRWLKVPFLDERKQVLIELHDGHGHFGQQATWARVYKDYWWPGVYEQVREFVKTCQPCQLFGDKYNTNPPRRNVVQGLKLFEQFSIDFVGPFPESKAGNRYLLVASEGFTRWPVAVPSKAADADTVAAFLYKHVFTVFGPPTHLLSDNGSHFDNEVIDRFLAIVKTHHQFAAPYRPQTNGRVEKLNGTLGKAIKKLALENPLEWDNHVDAVLYAYRTKAHAVVNVSPFELLYGQQPRAISQDILQDLGRSLGFERLVKLEHRNFEQEDKEYEEVRVLEDNMFEPGTRVVRVRNKKRGKLDSNYDPEVFTVIAGFGDGSYQLMDNQGRVLKRRLNRSNLKRFHQRI</sequence>
<dbReference type="AlphaFoldDB" id="A0A0B7MWS4"/>
<evidence type="ECO:0000313" key="2">
    <source>
        <dbReference type="EMBL" id="CEP10491.1"/>
    </source>
</evidence>
<protein>
    <recommendedName>
        <fullName evidence="1">Integrase catalytic domain-containing protein</fullName>
    </recommendedName>
</protein>
<evidence type="ECO:0000313" key="3">
    <source>
        <dbReference type="Proteomes" id="UP000054107"/>
    </source>
</evidence>
<dbReference type="GO" id="GO:0003676">
    <property type="term" value="F:nucleic acid binding"/>
    <property type="evidence" value="ECO:0007669"/>
    <property type="project" value="InterPro"/>
</dbReference>
<dbReference type="Gene3D" id="1.10.340.70">
    <property type="match status" value="1"/>
</dbReference>
<dbReference type="Proteomes" id="UP000054107">
    <property type="component" value="Unassembled WGS sequence"/>
</dbReference>
<gene>
    <name evidence="2" type="primary">PARPA_04189.1 scaffold 12137</name>
</gene>
<dbReference type="OrthoDB" id="2214483at2759"/>
<dbReference type="InterPro" id="IPR050951">
    <property type="entry name" value="Retrovirus_Pol_polyprotein"/>
</dbReference>
<dbReference type="Gene3D" id="3.30.420.10">
    <property type="entry name" value="Ribonuclease H-like superfamily/Ribonuclease H"/>
    <property type="match status" value="1"/>
</dbReference>
<dbReference type="PANTHER" id="PTHR37984:SF5">
    <property type="entry name" value="PROTEIN NYNRIN-LIKE"/>
    <property type="match status" value="1"/>
</dbReference>
<reference evidence="2 3" key="1">
    <citation type="submission" date="2014-09" db="EMBL/GenBank/DDBJ databases">
        <authorList>
            <person name="Ellenberger Sabrina"/>
        </authorList>
    </citation>
    <scope>NUCLEOTIDE SEQUENCE [LARGE SCALE GENOMIC DNA]</scope>
    <source>
        <strain evidence="2 3">CBS 412.66</strain>
    </source>
</reference>
<dbReference type="InterPro" id="IPR041588">
    <property type="entry name" value="Integrase_H2C2"/>
</dbReference>
<dbReference type="Pfam" id="PF17921">
    <property type="entry name" value="Integrase_H2C2"/>
    <property type="match status" value="1"/>
</dbReference>
<name>A0A0B7MWS4_9FUNG</name>
<accession>A0A0B7MWS4</accession>